<dbReference type="PANTHER" id="PTHR10788">
    <property type="entry name" value="TREHALOSE-6-PHOSPHATE SYNTHASE"/>
    <property type="match status" value="1"/>
</dbReference>
<dbReference type="GO" id="GO:0003825">
    <property type="term" value="F:alpha,alpha-trehalose-phosphate synthase (UDP-forming) activity"/>
    <property type="evidence" value="ECO:0007669"/>
    <property type="project" value="TreeGrafter"/>
</dbReference>
<dbReference type="InterPro" id="IPR001830">
    <property type="entry name" value="Glyco_trans_20"/>
</dbReference>
<gene>
    <name evidence="2" type="ORF">Scaly_1306800</name>
</gene>
<evidence type="ECO:0000313" key="2">
    <source>
        <dbReference type="EMBL" id="KAL0363516.1"/>
    </source>
</evidence>
<dbReference type="PANTHER" id="PTHR10788:SF106">
    <property type="entry name" value="BCDNA.GH08860"/>
    <property type="match status" value="1"/>
</dbReference>
<proteinExistence type="predicted"/>
<reference evidence="2" key="2">
    <citation type="journal article" date="2024" name="Plant">
        <title>Genomic evolution and insights into agronomic trait innovations of Sesamum species.</title>
        <authorList>
            <person name="Miao H."/>
            <person name="Wang L."/>
            <person name="Qu L."/>
            <person name="Liu H."/>
            <person name="Sun Y."/>
            <person name="Le M."/>
            <person name="Wang Q."/>
            <person name="Wei S."/>
            <person name="Zheng Y."/>
            <person name="Lin W."/>
            <person name="Duan Y."/>
            <person name="Cao H."/>
            <person name="Xiong S."/>
            <person name="Wang X."/>
            <person name="Wei L."/>
            <person name="Li C."/>
            <person name="Ma Q."/>
            <person name="Ju M."/>
            <person name="Zhao R."/>
            <person name="Li G."/>
            <person name="Mu C."/>
            <person name="Tian Q."/>
            <person name="Mei H."/>
            <person name="Zhang T."/>
            <person name="Gao T."/>
            <person name="Zhang H."/>
        </authorList>
    </citation>
    <scope>NUCLEOTIDE SEQUENCE</scope>
    <source>
        <strain evidence="2">KEN8</strain>
    </source>
</reference>
<dbReference type="AlphaFoldDB" id="A0AAW2Q742"/>
<evidence type="ECO:0000256" key="1">
    <source>
        <dbReference type="SAM" id="MobiDB-lite"/>
    </source>
</evidence>
<dbReference type="Gene3D" id="3.40.50.2000">
    <property type="entry name" value="Glycogen Phosphorylase B"/>
    <property type="match status" value="1"/>
</dbReference>
<protein>
    <submittedName>
        <fullName evidence="2">Alpha,alpha-trehalose-phosphate synthase [UDP-forming] 1</fullName>
    </submittedName>
</protein>
<sequence>MRVLDNHCKSTTTVPMSRLERLLRERELRRSTRSSHSNEETRDNNGDVDTFGNINDLYLSDGERGYREGDFIERNASAKHLNDGCEKQDGRVRKQRLIVVANRLPVSAIRRSEDSWALEISVGGLVSALLGVSEFEARWIGWAGVNVPDQVGQRSLTKALAEKRCIPVFLDEEIVHQL</sequence>
<feature type="region of interest" description="Disordered" evidence="1">
    <location>
        <begin position="25"/>
        <end position="48"/>
    </location>
</feature>
<dbReference type="GO" id="GO:0004805">
    <property type="term" value="F:trehalose-phosphatase activity"/>
    <property type="evidence" value="ECO:0007669"/>
    <property type="project" value="TreeGrafter"/>
</dbReference>
<dbReference type="Pfam" id="PF00982">
    <property type="entry name" value="Glyco_transf_20"/>
    <property type="match status" value="1"/>
</dbReference>
<comment type="caution">
    <text evidence="2">The sequence shown here is derived from an EMBL/GenBank/DDBJ whole genome shotgun (WGS) entry which is preliminary data.</text>
</comment>
<feature type="compositionally biased region" description="Basic and acidic residues" evidence="1">
    <location>
        <begin position="25"/>
        <end position="45"/>
    </location>
</feature>
<name>A0AAW2Q742_9LAMI</name>
<dbReference type="EMBL" id="JACGWM010000007">
    <property type="protein sequence ID" value="KAL0363516.1"/>
    <property type="molecule type" value="Genomic_DNA"/>
</dbReference>
<reference evidence="2" key="1">
    <citation type="submission" date="2020-06" db="EMBL/GenBank/DDBJ databases">
        <authorList>
            <person name="Li T."/>
            <person name="Hu X."/>
            <person name="Zhang T."/>
            <person name="Song X."/>
            <person name="Zhang H."/>
            <person name="Dai N."/>
            <person name="Sheng W."/>
            <person name="Hou X."/>
            <person name="Wei L."/>
        </authorList>
    </citation>
    <scope>NUCLEOTIDE SEQUENCE</scope>
    <source>
        <strain evidence="2">KEN8</strain>
        <tissue evidence="2">Leaf</tissue>
    </source>
</reference>
<accession>A0AAW2Q742</accession>
<dbReference type="GO" id="GO:0005829">
    <property type="term" value="C:cytosol"/>
    <property type="evidence" value="ECO:0007669"/>
    <property type="project" value="TreeGrafter"/>
</dbReference>
<dbReference type="GO" id="GO:0005992">
    <property type="term" value="P:trehalose biosynthetic process"/>
    <property type="evidence" value="ECO:0007669"/>
    <property type="project" value="InterPro"/>
</dbReference>
<dbReference type="SUPFAM" id="SSF53756">
    <property type="entry name" value="UDP-Glycosyltransferase/glycogen phosphorylase"/>
    <property type="match status" value="1"/>
</dbReference>
<organism evidence="2">
    <name type="scientific">Sesamum calycinum</name>
    <dbReference type="NCBI Taxonomy" id="2727403"/>
    <lineage>
        <taxon>Eukaryota</taxon>
        <taxon>Viridiplantae</taxon>
        <taxon>Streptophyta</taxon>
        <taxon>Embryophyta</taxon>
        <taxon>Tracheophyta</taxon>
        <taxon>Spermatophyta</taxon>
        <taxon>Magnoliopsida</taxon>
        <taxon>eudicotyledons</taxon>
        <taxon>Gunneridae</taxon>
        <taxon>Pentapetalae</taxon>
        <taxon>asterids</taxon>
        <taxon>lamiids</taxon>
        <taxon>Lamiales</taxon>
        <taxon>Pedaliaceae</taxon>
        <taxon>Sesamum</taxon>
    </lineage>
</organism>